<keyword evidence="1" id="KW-0812">Transmembrane</keyword>
<name>B8HWK5_CYAP4</name>
<protein>
    <submittedName>
        <fullName evidence="2">Uncharacterized protein</fullName>
    </submittedName>
</protein>
<evidence type="ECO:0000313" key="2">
    <source>
        <dbReference type="EMBL" id="ACL46431.1"/>
    </source>
</evidence>
<feature type="transmembrane region" description="Helical" evidence="1">
    <location>
        <begin position="82"/>
        <end position="103"/>
    </location>
</feature>
<sequence length="105" mass="11359">MKLWLPLAIAALPWFLASGIVQQKIGVGQRMLWWLGQSLVLMSGLVLTLLFLPQLGFMFLLLPLVLPGIGILSLLAGLLNQVWVYAMGSALLCGWILAAAFPLSA</sequence>
<keyword evidence="1" id="KW-0472">Membrane</keyword>
<organism evidence="2">
    <name type="scientific">Cyanothece sp. (strain PCC 7425 / ATCC 29141)</name>
    <dbReference type="NCBI Taxonomy" id="395961"/>
    <lineage>
        <taxon>Bacteria</taxon>
        <taxon>Bacillati</taxon>
        <taxon>Cyanobacteriota</taxon>
        <taxon>Cyanophyceae</taxon>
        <taxon>Gomontiellales</taxon>
        <taxon>Cyanothecaceae</taxon>
        <taxon>Cyanothece</taxon>
    </lineage>
</organism>
<dbReference type="AlphaFoldDB" id="B8HWK5"/>
<feature type="transmembrane region" description="Helical" evidence="1">
    <location>
        <begin position="59"/>
        <end position="76"/>
    </location>
</feature>
<dbReference type="EMBL" id="CP001344">
    <property type="protein sequence ID" value="ACL46431.1"/>
    <property type="molecule type" value="Genomic_DNA"/>
</dbReference>
<gene>
    <name evidence="2" type="ordered locus">Cyan7425_4117</name>
</gene>
<dbReference type="eggNOG" id="COG1073">
    <property type="taxonomic scope" value="Bacteria"/>
</dbReference>
<dbReference type="HOGENOM" id="CLU_2232130_0_0_3"/>
<proteinExistence type="predicted"/>
<keyword evidence="1" id="KW-1133">Transmembrane helix</keyword>
<dbReference type="KEGG" id="cyn:Cyan7425_4117"/>
<reference evidence="2" key="1">
    <citation type="submission" date="2009-01" db="EMBL/GenBank/DDBJ databases">
        <title>Complete sequence of chromosome Cyanothece sp. PCC 7425.</title>
        <authorList>
            <consortium name="US DOE Joint Genome Institute"/>
            <person name="Lucas S."/>
            <person name="Copeland A."/>
            <person name="Lapidus A."/>
            <person name="Glavina del Rio T."/>
            <person name="Dalin E."/>
            <person name="Tice H."/>
            <person name="Bruce D."/>
            <person name="Goodwin L."/>
            <person name="Pitluck S."/>
            <person name="Sims D."/>
            <person name="Meineke L."/>
            <person name="Brettin T."/>
            <person name="Detter J.C."/>
            <person name="Han C."/>
            <person name="Larimer F."/>
            <person name="Land M."/>
            <person name="Hauser L."/>
            <person name="Kyrpides N."/>
            <person name="Ovchinnikova G."/>
            <person name="Liberton M."/>
            <person name="Stoeckel J."/>
            <person name="Banerjee A."/>
            <person name="Singh A."/>
            <person name="Page L."/>
            <person name="Sato H."/>
            <person name="Zhao L."/>
            <person name="Sherman L."/>
            <person name="Pakrasi H."/>
            <person name="Richardson P."/>
        </authorList>
    </citation>
    <scope>NUCLEOTIDE SEQUENCE</scope>
    <source>
        <strain evidence="2">PCC 7425</strain>
    </source>
</reference>
<evidence type="ECO:0000256" key="1">
    <source>
        <dbReference type="SAM" id="Phobius"/>
    </source>
</evidence>
<feature type="transmembrane region" description="Helical" evidence="1">
    <location>
        <begin position="33"/>
        <end position="52"/>
    </location>
</feature>
<accession>B8HWK5</accession>